<sequence>MKAGKSMRRSLRHWHTEAATGPNSHRSSAREDIKGRFRFVRDWARCVQHQPPSRLDDSDIAFRQLEAQDDLVTSIPEYISLTVKFSSLLKKRFAYLPK</sequence>
<comment type="caution">
    <text evidence="2">The sequence shown here is derived from an EMBL/GenBank/DDBJ whole genome shotgun (WGS) entry which is preliminary data.</text>
</comment>
<dbReference type="EMBL" id="BGPR01000178">
    <property type="protein sequence ID" value="GBM02285.1"/>
    <property type="molecule type" value="Genomic_DNA"/>
</dbReference>
<accession>A0A4Y2CG31</accession>
<organism evidence="2 3">
    <name type="scientific">Araneus ventricosus</name>
    <name type="common">Orbweaver spider</name>
    <name type="synonym">Epeira ventricosa</name>
    <dbReference type="NCBI Taxonomy" id="182803"/>
    <lineage>
        <taxon>Eukaryota</taxon>
        <taxon>Metazoa</taxon>
        <taxon>Ecdysozoa</taxon>
        <taxon>Arthropoda</taxon>
        <taxon>Chelicerata</taxon>
        <taxon>Arachnida</taxon>
        <taxon>Araneae</taxon>
        <taxon>Araneomorphae</taxon>
        <taxon>Entelegynae</taxon>
        <taxon>Araneoidea</taxon>
        <taxon>Araneidae</taxon>
        <taxon>Araneus</taxon>
    </lineage>
</organism>
<evidence type="ECO:0000313" key="2">
    <source>
        <dbReference type="EMBL" id="GBM02285.1"/>
    </source>
</evidence>
<reference evidence="2 3" key="1">
    <citation type="journal article" date="2019" name="Sci. Rep.">
        <title>Orb-weaving spider Araneus ventricosus genome elucidates the spidroin gene catalogue.</title>
        <authorList>
            <person name="Kono N."/>
            <person name="Nakamura H."/>
            <person name="Ohtoshi R."/>
            <person name="Moran D.A.P."/>
            <person name="Shinohara A."/>
            <person name="Yoshida Y."/>
            <person name="Fujiwara M."/>
            <person name="Mori M."/>
            <person name="Tomita M."/>
            <person name="Arakawa K."/>
        </authorList>
    </citation>
    <scope>NUCLEOTIDE SEQUENCE [LARGE SCALE GENOMIC DNA]</scope>
</reference>
<proteinExistence type="predicted"/>
<dbReference type="AlphaFoldDB" id="A0A4Y2CG31"/>
<dbReference type="Proteomes" id="UP000499080">
    <property type="component" value="Unassembled WGS sequence"/>
</dbReference>
<feature type="region of interest" description="Disordered" evidence="1">
    <location>
        <begin position="1"/>
        <end position="29"/>
    </location>
</feature>
<evidence type="ECO:0000256" key="1">
    <source>
        <dbReference type="SAM" id="MobiDB-lite"/>
    </source>
</evidence>
<name>A0A4Y2CG31_ARAVE</name>
<gene>
    <name evidence="2" type="ORF">AVEN_108825_1</name>
</gene>
<protein>
    <submittedName>
        <fullName evidence="2">Uncharacterized protein</fullName>
    </submittedName>
</protein>
<evidence type="ECO:0000313" key="3">
    <source>
        <dbReference type="Proteomes" id="UP000499080"/>
    </source>
</evidence>
<keyword evidence="3" id="KW-1185">Reference proteome</keyword>
<feature type="compositionally biased region" description="Basic residues" evidence="1">
    <location>
        <begin position="1"/>
        <end position="13"/>
    </location>
</feature>